<dbReference type="PANTHER" id="PTHR33693">
    <property type="entry name" value="TYPE-5 URACIL-DNA GLYCOSYLASE"/>
    <property type="match status" value="1"/>
</dbReference>
<dbReference type="InterPro" id="IPR036895">
    <property type="entry name" value="Uracil-DNA_glycosylase-like_sf"/>
</dbReference>
<keyword evidence="6" id="KW-0411">Iron-sulfur</keyword>
<keyword evidence="4" id="KW-0378">Hydrolase</keyword>
<dbReference type="GO" id="GO:0046872">
    <property type="term" value="F:metal ion binding"/>
    <property type="evidence" value="ECO:0007669"/>
    <property type="project" value="UniProtKB-KW"/>
</dbReference>
<dbReference type="SUPFAM" id="SSF52141">
    <property type="entry name" value="Uracil-DNA glycosylase-like"/>
    <property type="match status" value="1"/>
</dbReference>
<reference evidence="11" key="1">
    <citation type="submission" date="2017-02" db="EMBL/GenBank/DDBJ databases">
        <authorList>
            <person name="Varghese N."/>
            <person name="Submissions S."/>
        </authorList>
    </citation>
    <scope>NUCLEOTIDE SEQUENCE [LARGE SCALE GENOMIC DNA]</scope>
    <source>
        <strain evidence="11">DSM 23966</strain>
    </source>
</reference>
<evidence type="ECO:0000259" key="9">
    <source>
        <dbReference type="SMART" id="SM00986"/>
    </source>
</evidence>
<keyword evidence="3" id="KW-0227">DNA damage</keyword>
<evidence type="ECO:0000313" key="11">
    <source>
        <dbReference type="Proteomes" id="UP000190042"/>
    </source>
</evidence>
<dbReference type="InterPro" id="IPR051536">
    <property type="entry name" value="UDG_Type-4/5"/>
</dbReference>
<evidence type="ECO:0000256" key="7">
    <source>
        <dbReference type="ARBA" id="ARBA00023204"/>
    </source>
</evidence>
<dbReference type="CDD" id="cd10030">
    <property type="entry name" value="UDG-F4_TTUDGA_SPO1dp_like"/>
    <property type="match status" value="1"/>
</dbReference>
<accession>A0A1T4YNT8</accession>
<keyword evidence="2" id="KW-0479">Metal-binding</keyword>
<evidence type="ECO:0000256" key="6">
    <source>
        <dbReference type="ARBA" id="ARBA00023014"/>
    </source>
</evidence>
<feature type="region of interest" description="Disordered" evidence="8">
    <location>
        <begin position="87"/>
        <end position="109"/>
    </location>
</feature>
<protein>
    <submittedName>
        <fullName evidence="10">DNA polymerase</fullName>
    </submittedName>
</protein>
<dbReference type="GO" id="GO:0051539">
    <property type="term" value="F:4 iron, 4 sulfur cluster binding"/>
    <property type="evidence" value="ECO:0007669"/>
    <property type="project" value="UniProtKB-KW"/>
</dbReference>
<feature type="domain" description="Uracil-DNA glycosylase-like" evidence="9">
    <location>
        <begin position="26"/>
        <end position="205"/>
    </location>
</feature>
<dbReference type="Gene3D" id="3.40.470.10">
    <property type="entry name" value="Uracil-DNA glycosylase-like domain"/>
    <property type="match status" value="1"/>
</dbReference>
<dbReference type="EMBL" id="FUYJ01000007">
    <property type="protein sequence ID" value="SKB03353.1"/>
    <property type="molecule type" value="Genomic_DNA"/>
</dbReference>
<evidence type="ECO:0000313" key="10">
    <source>
        <dbReference type="EMBL" id="SKB03353.1"/>
    </source>
</evidence>
<dbReference type="PANTHER" id="PTHR33693:SF1">
    <property type="entry name" value="TYPE-4 URACIL-DNA GLYCOSYLASE"/>
    <property type="match status" value="1"/>
</dbReference>
<evidence type="ECO:0000256" key="1">
    <source>
        <dbReference type="ARBA" id="ARBA00022485"/>
    </source>
</evidence>
<organism evidence="10 11">
    <name type="scientific">Sporosarcina newyorkensis</name>
    <dbReference type="NCBI Taxonomy" id="759851"/>
    <lineage>
        <taxon>Bacteria</taxon>
        <taxon>Bacillati</taxon>
        <taxon>Bacillota</taxon>
        <taxon>Bacilli</taxon>
        <taxon>Bacillales</taxon>
        <taxon>Caryophanaceae</taxon>
        <taxon>Sporosarcina</taxon>
    </lineage>
</organism>
<dbReference type="Pfam" id="PF03167">
    <property type="entry name" value="UDG"/>
    <property type="match status" value="1"/>
</dbReference>
<dbReference type="InterPro" id="IPR005122">
    <property type="entry name" value="Uracil-DNA_glycosylase-like"/>
</dbReference>
<dbReference type="Proteomes" id="UP000190042">
    <property type="component" value="Unassembled WGS sequence"/>
</dbReference>
<dbReference type="SMART" id="SM00987">
    <property type="entry name" value="UreE_C"/>
    <property type="match status" value="1"/>
</dbReference>
<evidence type="ECO:0000256" key="5">
    <source>
        <dbReference type="ARBA" id="ARBA00023004"/>
    </source>
</evidence>
<evidence type="ECO:0000256" key="8">
    <source>
        <dbReference type="SAM" id="MobiDB-lite"/>
    </source>
</evidence>
<evidence type="ECO:0000256" key="4">
    <source>
        <dbReference type="ARBA" id="ARBA00022801"/>
    </source>
</evidence>
<dbReference type="SMART" id="SM00986">
    <property type="entry name" value="UDG"/>
    <property type="match status" value="1"/>
</dbReference>
<gene>
    <name evidence="10" type="ORF">SAMN04244570_3165</name>
</gene>
<dbReference type="RefSeq" id="WP_078818283.1">
    <property type="nucleotide sequence ID" value="NZ_FUYJ01000007.1"/>
</dbReference>
<proteinExistence type="predicted"/>
<sequence>MFRIPDDIAQTALERSEGFQVEGFVRGEGPESPTLLLVGEAPGEHEAVHGVPFIGRAGDELMKSLASVGLSREDVYMTSSFRSRPYKWGTKKERDGSLTKRKYNRPPTQKEQLAHAPVLDYEVANLKPKLIVTLGNIGLQRLLGKHAKITTLHGQLLTQPVQYLKSLNDTHYSWTDHSYTILPTFHPASIFYRPSLRTDLEEDWLRIGEYIQGLNYNALE</sequence>
<name>A0A1T4YNT8_9BACL</name>
<keyword evidence="7" id="KW-0234">DNA repair</keyword>
<dbReference type="GO" id="GO:0006281">
    <property type="term" value="P:DNA repair"/>
    <property type="evidence" value="ECO:0007669"/>
    <property type="project" value="UniProtKB-KW"/>
</dbReference>
<dbReference type="AlphaFoldDB" id="A0A1T4YNT8"/>
<keyword evidence="11" id="KW-1185">Reference proteome</keyword>
<evidence type="ECO:0000256" key="3">
    <source>
        <dbReference type="ARBA" id="ARBA00022763"/>
    </source>
</evidence>
<keyword evidence="1" id="KW-0004">4Fe-4S</keyword>
<keyword evidence="5" id="KW-0408">Iron</keyword>
<evidence type="ECO:0000256" key="2">
    <source>
        <dbReference type="ARBA" id="ARBA00022723"/>
    </source>
</evidence>
<dbReference type="GO" id="GO:0097506">
    <property type="term" value="F:deaminated base DNA N-glycosylase activity"/>
    <property type="evidence" value="ECO:0007669"/>
    <property type="project" value="UniProtKB-ARBA"/>
</dbReference>